<feature type="region of interest" description="Disordered" evidence="1">
    <location>
        <begin position="29"/>
        <end position="62"/>
    </location>
</feature>
<evidence type="ECO:0000256" key="1">
    <source>
        <dbReference type="SAM" id="MobiDB-lite"/>
    </source>
</evidence>
<dbReference type="STRING" id="386301.SAMN05216282_10154"/>
<evidence type="ECO:0008006" key="4">
    <source>
        <dbReference type="Google" id="ProtNLM"/>
    </source>
</evidence>
<dbReference type="PANTHER" id="PTHR10285">
    <property type="entry name" value="URIDINE KINASE"/>
    <property type="match status" value="1"/>
</dbReference>
<protein>
    <recommendedName>
        <fullName evidence="4">Nucleoside/nucleotide kinase family protein</fullName>
    </recommendedName>
</protein>
<dbReference type="NCBIfam" id="NF006743">
    <property type="entry name" value="PRK09270.1-2"/>
    <property type="match status" value="1"/>
</dbReference>
<dbReference type="EMBL" id="FNFU01000001">
    <property type="protein sequence ID" value="SDJ84420.1"/>
    <property type="molecule type" value="Genomic_DNA"/>
</dbReference>
<gene>
    <name evidence="2" type="ORF">SAMN05216282_10154</name>
</gene>
<organism evidence="2 3">
    <name type="scientific">Cryobacterium psychrotolerans</name>
    <dbReference type="NCBI Taxonomy" id="386301"/>
    <lineage>
        <taxon>Bacteria</taxon>
        <taxon>Bacillati</taxon>
        <taxon>Actinomycetota</taxon>
        <taxon>Actinomycetes</taxon>
        <taxon>Micrococcales</taxon>
        <taxon>Microbacteriaceae</taxon>
        <taxon>Cryobacterium</taxon>
    </lineage>
</organism>
<feature type="compositionally biased region" description="Basic and acidic residues" evidence="1">
    <location>
        <begin position="29"/>
        <end position="57"/>
    </location>
</feature>
<dbReference type="Proteomes" id="UP000198701">
    <property type="component" value="Unassembled WGS sequence"/>
</dbReference>
<evidence type="ECO:0000313" key="2">
    <source>
        <dbReference type="EMBL" id="SDJ84420.1"/>
    </source>
</evidence>
<dbReference type="AlphaFoldDB" id="A0A1G8X3S6"/>
<name>A0A1G8X3S6_9MICO</name>
<proteinExistence type="predicted"/>
<reference evidence="2 3" key="1">
    <citation type="submission" date="2016-10" db="EMBL/GenBank/DDBJ databases">
        <authorList>
            <person name="de Groot N.N."/>
        </authorList>
    </citation>
    <scope>NUCLEOTIDE SEQUENCE [LARGE SCALE GENOMIC DNA]</scope>
    <source>
        <strain evidence="2 3">CGMCC 1.5382</strain>
    </source>
</reference>
<accession>A0A1G8X3S6</accession>
<keyword evidence="3" id="KW-1185">Reference proteome</keyword>
<dbReference type="SUPFAM" id="SSF52540">
    <property type="entry name" value="P-loop containing nucleoside triphosphate hydrolases"/>
    <property type="match status" value="1"/>
</dbReference>
<evidence type="ECO:0000313" key="3">
    <source>
        <dbReference type="Proteomes" id="UP000198701"/>
    </source>
</evidence>
<dbReference type="InterPro" id="IPR027417">
    <property type="entry name" value="P-loop_NTPase"/>
</dbReference>
<sequence>MGEGSLDTPWRRALPDTIETAAAGLAERLRERLGERPRERLREPGERQGGEPVERQGGEPGGRILLGLCGPPGAGKSTLAAELARILGPDTAIVAPMDGFHLATDLIRGTPLAERRGAIDTFDPGSYLSLLRRLRARDEDVVYAPSFRRGLEEPIAASIAIPRSIPVVITEGNYLLADAPAWRAIRGELDSVWYLEVSAAVRLPRLIGRHVEFGRGEADAAAFARGSDQSNADLIESTRQGADLIVVLRG</sequence>
<dbReference type="Gene3D" id="3.40.50.300">
    <property type="entry name" value="P-loop containing nucleotide triphosphate hydrolases"/>
    <property type="match status" value="1"/>
</dbReference>
<dbReference type="RefSeq" id="WP_241987005.1">
    <property type="nucleotide sequence ID" value="NZ_FNFU01000001.1"/>
</dbReference>